<dbReference type="OrthoDB" id="3365698at2759"/>
<dbReference type="SUPFAM" id="SSF52047">
    <property type="entry name" value="RNI-like"/>
    <property type="match status" value="1"/>
</dbReference>
<dbReference type="EMBL" id="NHYE01005412">
    <property type="protein sequence ID" value="PPQ73309.1"/>
    <property type="molecule type" value="Genomic_DNA"/>
</dbReference>
<protein>
    <submittedName>
        <fullName evidence="2">Uncharacterized protein</fullName>
    </submittedName>
</protein>
<name>A0A409W453_9AGAR</name>
<organism evidence="2 3">
    <name type="scientific">Gymnopilus dilepis</name>
    <dbReference type="NCBI Taxonomy" id="231916"/>
    <lineage>
        <taxon>Eukaryota</taxon>
        <taxon>Fungi</taxon>
        <taxon>Dikarya</taxon>
        <taxon>Basidiomycota</taxon>
        <taxon>Agaricomycotina</taxon>
        <taxon>Agaricomycetes</taxon>
        <taxon>Agaricomycetidae</taxon>
        <taxon>Agaricales</taxon>
        <taxon>Agaricineae</taxon>
        <taxon>Hymenogastraceae</taxon>
        <taxon>Gymnopilus</taxon>
    </lineage>
</organism>
<proteinExistence type="predicted"/>
<dbReference type="Proteomes" id="UP000284706">
    <property type="component" value="Unassembled WGS sequence"/>
</dbReference>
<reference evidence="2 3" key="1">
    <citation type="journal article" date="2018" name="Evol. Lett.">
        <title>Horizontal gene cluster transfer increased hallucinogenic mushroom diversity.</title>
        <authorList>
            <person name="Reynolds H.T."/>
            <person name="Vijayakumar V."/>
            <person name="Gluck-Thaler E."/>
            <person name="Korotkin H.B."/>
            <person name="Matheny P.B."/>
            <person name="Slot J.C."/>
        </authorList>
    </citation>
    <scope>NUCLEOTIDE SEQUENCE [LARGE SCALE GENOMIC DNA]</scope>
    <source>
        <strain evidence="2 3">SRW20</strain>
    </source>
</reference>
<keyword evidence="3" id="KW-1185">Reference proteome</keyword>
<dbReference type="AlphaFoldDB" id="A0A409W453"/>
<evidence type="ECO:0000313" key="2">
    <source>
        <dbReference type="EMBL" id="PPQ73309.1"/>
    </source>
</evidence>
<dbReference type="Gene3D" id="1.20.1280.50">
    <property type="match status" value="1"/>
</dbReference>
<dbReference type="SUPFAM" id="SSF81383">
    <property type="entry name" value="F-box domain"/>
    <property type="match status" value="1"/>
</dbReference>
<dbReference type="InterPro" id="IPR032675">
    <property type="entry name" value="LRR_dom_sf"/>
</dbReference>
<dbReference type="Gene3D" id="3.80.10.10">
    <property type="entry name" value="Ribonuclease Inhibitor"/>
    <property type="match status" value="1"/>
</dbReference>
<dbReference type="InterPro" id="IPR036047">
    <property type="entry name" value="F-box-like_dom_sf"/>
</dbReference>
<evidence type="ECO:0000256" key="1">
    <source>
        <dbReference type="SAM" id="Coils"/>
    </source>
</evidence>
<comment type="caution">
    <text evidence="2">The sequence shown here is derived from an EMBL/GenBank/DDBJ whole genome shotgun (WGS) entry which is preliminary data.</text>
</comment>
<gene>
    <name evidence="2" type="ORF">CVT26_015337</name>
</gene>
<sequence>MSIMDSDIFEAHRHNDEPSPALVTEIKRRMTQPILELQRRNEEIEGLTRAMDALGKECDDLEASIADHQTILSPIRRLPPDILHEIFYHCLPTHRNPVMSEREAPILFTVVCRSWRSIALSSPRLWTRVHIPIRLPRKQGDDDDDDDAWGSTFSGYEVDEEDTREDSEKYILFHRNRLHAWLSRSGALALSVSLSYSGSTSQREFEDGTALKQFFDTLFTYLPAITDLELAMPTRIYPFLFAHLSPSSFPSLRRIKLDFAGRPNSTGPISLIDAPNLESMSIALKAGSSIGPFWEPSSSALCHLTSLSIHYRLKTDVAFRILKRYPQLRFCKMNIYNPNEALYPLSEEKFLLPQLVVLVLSVDTNAGMEEIFRQMDAPSLTHFNFQETFRRFGYNPPAPDQNFQPSLGVHHFLERCNVLTKLTLDASCTASHDIFHCLSSASQITHLVIGQRFRKFTRPVDYFWDARRQRNFDLNVLVIQPFPTSNFENLTEKSIDMDAFRTPGIILLPRLEVFEAGAMTGKATYEIVKKFVLSRVGGSAIRNGVRSLRRVNIAFDRPPPAGDLAMDIQDAAKAEGMEITVQLHHNSFEPFPWPTAADPSSYPWESF</sequence>
<keyword evidence="1" id="KW-0175">Coiled coil</keyword>
<evidence type="ECO:0000313" key="3">
    <source>
        <dbReference type="Proteomes" id="UP000284706"/>
    </source>
</evidence>
<dbReference type="InParanoid" id="A0A409W453"/>
<feature type="coiled-coil region" evidence="1">
    <location>
        <begin position="37"/>
        <end position="64"/>
    </location>
</feature>
<accession>A0A409W453</accession>